<dbReference type="Pfam" id="PF00640">
    <property type="entry name" value="PID"/>
    <property type="match status" value="1"/>
</dbReference>
<feature type="compositionally biased region" description="Polar residues" evidence="9">
    <location>
        <begin position="605"/>
        <end position="614"/>
    </location>
</feature>
<dbReference type="InterPro" id="IPR011993">
    <property type="entry name" value="PH-like_dom_sf"/>
</dbReference>
<dbReference type="InterPro" id="IPR004148">
    <property type="entry name" value="BAR_dom"/>
</dbReference>
<organism evidence="12 13">
    <name type="scientific">Strigamia maritima</name>
    <name type="common">European centipede</name>
    <name type="synonym">Geophilus maritimus</name>
    <dbReference type="NCBI Taxonomy" id="126957"/>
    <lineage>
        <taxon>Eukaryota</taxon>
        <taxon>Metazoa</taxon>
        <taxon>Ecdysozoa</taxon>
        <taxon>Arthropoda</taxon>
        <taxon>Myriapoda</taxon>
        <taxon>Chilopoda</taxon>
        <taxon>Pleurostigmophora</taxon>
        <taxon>Geophilomorpha</taxon>
        <taxon>Linotaeniidae</taxon>
        <taxon>Strigamia</taxon>
    </lineage>
</organism>
<dbReference type="GO" id="GO:0031901">
    <property type="term" value="C:early endosome membrane"/>
    <property type="evidence" value="ECO:0007669"/>
    <property type="project" value="UniProtKB-SubCell"/>
</dbReference>
<dbReference type="InterPro" id="IPR027267">
    <property type="entry name" value="AH/BAR_dom_sf"/>
</dbReference>
<feature type="domain" description="PID" evidence="10">
    <location>
        <begin position="508"/>
        <end position="606"/>
    </location>
</feature>
<reference evidence="13" key="1">
    <citation type="submission" date="2011-05" db="EMBL/GenBank/DDBJ databases">
        <authorList>
            <person name="Richards S.R."/>
            <person name="Qu J."/>
            <person name="Jiang H."/>
            <person name="Jhangiani S.N."/>
            <person name="Agravi P."/>
            <person name="Goodspeed R."/>
            <person name="Gross S."/>
            <person name="Mandapat C."/>
            <person name="Jackson L."/>
            <person name="Mathew T."/>
            <person name="Pu L."/>
            <person name="Thornton R."/>
            <person name="Saada N."/>
            <person name="Wilczek-Boney K.B."/>
            <person name="Lee S."/>
            <person name="Kovar C."/>
            <person name="Wu Y."/>
            <person name="Scherer S.E."/>
            <person name="Worley K.C."/>
            <person name="Muzny D.M."/>
            <person name="Gibbs R."/>
        </authorList>
    </citation>
    <scope>NUCLEOTIDE SEQUENCE</scope>
    <source>
        <strain evidence="13">Brora</strain>
    </source>
</reference>
<keyword evidence="8" id="KW-0968">Cytoplasmic vesicle</keyword>
<dbReference type="EnsemblMetazoa" id="SMAR000601-RA">
    <property type="protein sequence ID" value="SMAR000601-PA"/>
    <property type="gene ID" value="SMAR000601"/>
</dbReference>
<evidence type="ECO:0000256" key="4">
    <source>
        <dbReference type="ARBA" id="ARBA00004466"/>
    </source>
</evidence>
<dbReference type="PANTHER" id="PTHR46415">
    <property type="entry name" value="ADAPTOR PROTEIN, PHOSPHOTYROSINE INTERACTION, PH DOMAIN AND LEUCINE ZIPPER-CONTAINING 2"/>
    <property type="match status" value="1"/>
</dbReference>
<protein>
    <recommendedName>
        <fullName evidence="14">PH domain-containing protein</fullName>
    </recommendedName>
</protein>
<comment type="subcellular location">
    <subcellularLocation>
        <location evidence="4">Cell projection</location>
        <location evidence="4">Ruffle</location>
    </subcellularLocation>
    <subcellularLocation>
        <location evidence="3">Cytoplasmic vesicle</location>
        <location evidence="3">Phagosome</location>
    </subcellularLocation>
    <subcellularLocation>
        <location evidence="2">Early endosome membrane</location>
        <topology evidence="2">Peripheral membrane protein</topology>
    </subcellularLocation>
    <subcellularLocation>
        <location evidence="1">Nucleus</location>
    </subcellularLocation>
</comment>
<dbReference type="GO" id="GO:0045335">
    <property type="term" value="C:phagocytic vesicle"/>
    <property type="evidence" value="ECO:0007669"/>
    <property type="project" value="UniProtKB-SubCell"/>
</dbReference>
<proteinExistence type="predicted"/>
<feature type="compositionally biased region" description="Basic and acidic residues" evidence="9">
    <location>
        <begin position="467"/>
        <end position="476"/>
    </location>
</feature>
<dbReference type="GO" id="GO:0005634">
    <property type="term" value="C:nucleus"/>
    <property type="evidence" value="ECO:0007669"/>
    <property type="project" value="UniProtKB-SubCell"/>
</dbReference>
<dbReference type="STRING" id="126957.T1IIA9"/>
<dbReference type="Proteomes" id="UP000014500">
    <property type="component" value="Unassembled WGS sequence"/>
</dbReference>
<dbReference type="InterPro" id="IPR001849">
    <property type="entry name" value="PH_domain"/>
</dbReference>
<dbReference type="OMA" id="FKMTELH"/>
<dbReference type="PhylomeDB" id="T1IIA9"/>
<dbReference type="InterPro" id="IPR006020">
    <property type="entry name" value="PTB/PI_dom"/>
</dbReference>
<evidence type="ECO:0000256" key="7">
    <source>
        <dbReference type="ARBA" id="ARBA00023306"/>
    </source>
</evidence>
<dbReference type="GO" id="GO:0001726">
    <property type="term" value="C:ruffle"/>
    <property type="evidence" value="ECO:0007669"/>
    <property type="project" value="UniProtKB-SubCell"/>
</dbReference>
<accession>T1IIA9</accession>
<evidence type="ECO:0000256" key="3">
    <source>
        <dbReference type="ARBA" id="ARBA00004262"/>
    </source>
</evidence>
<feature type="domain" description="PH" evidence="11">
    <location>
        <begin position="281"/>
        <end position="389"/>
    </location>
</feature>
<keyword evidence="6" id="KW-0966">Cell projection</keyword>
<keyword evidence="5" id="KW-0539">Nucleus</keyword>
<dbReference type="PROSITE" id="PS01179">
    <property type="entry name" value="PID"/>
    <property type="match status" value="1"/>
</dbReference>
<sequence>MLGIEKLHLEDALDDSPQMRSLVSVFEQDTSQLKKYTTTLRDYCQRVLDAESEVSNATRCLSEHLKSYEKINFPLESDKESVLSSTMKEFANTLDEISSWHHILATEMNDGMMFPITKFLQADLEEVNTMCELYQAASNDLEKAITKYCKIQRKKEAEKDRMDANEEVYLMRKKFHQISLHYYASLNALQYKRKTALIEPFLGYLHAQRAHFGLGKEALMVPDLDNFLANISASVHGVHTELGLETKKTVNLIDTIENQSQHLYHGEPTLDAPLIPAHLNMTKKCGYLQMRTKVAGVMSKWEKAYFFTEGGNFICVNKGQIGGSLLMPLDRMVVVAPLDQEDRRFVFQITSGKNNFFSSVFGECRTVVVQAMNDRDREEWIATIRNIIQEEMNCVKDKPTRSQTQLLSKSQFFTSCDATLVRKNSDPTGRAKNSKTPPARPPLPRPAAPENDLSSTPIVFDMISPSEESKLTRPGKEGPPIRINPFDQSSDALATEILRGETPFHEAYTVRFLGSMEVRWDRGEQLVHQVIRAIMAARAIHNVFKMTELHMVISNEALRLIDPGNQSIRAEFILEDLAFWAAHKENNRRSEDAGTEPKFSCHVFESNSSGEEKY</sequence>
<dbReference type="SMART" id="SM00233">
    <property type="entry name" value="PH"/>
    <property type="match status" value="1"/>
</dbReference>
<name>T1IIA9_STRMM</name>
<evidence type="ECO:0000313" key="13">
    <source>
        <dbReference type="Proteomes" id="UP000014500"/>
    </source>
</evidence>
<evidence type="ECO:0000256" key="9">
    <source>
        <dbReference type="SAM" id="MobiDB-lite"/>
    </source>
</evidence>
<evidence type="ECO:0000256" key="8">
    <source>
        <dbReference type="ARBA" id="ARBA00023329"/>
    </source>
</evidence>
<evidence type="ECO:0000256" key="1">
    <source>
        <dbReference type="ARBA" id="ARBA00004123"/>
    </source>
</evidence>
<evidence type="ECO:0000259" key="10">
    <source>
        <dbReference type="PROSITE" id="PS01179"/>
    </source>
</evidence>
<dbReference type="Gene3D" id="2.30.29.30">
    <property type="entry name" value="Pleckstrin-homology domain (PH domain)/Phosphotyrosine-binding domain (PTB)"/>
    <property type="match status" value="2"/>
</dbReference>
<feature type="region of interest" description="Disordered" evidence="9">
    <location>
        <begin position="590"/>
        <end position="614"/>
    </location>
</feature>
<dbReference type="PANTHER" id="PTHR46415:SF2">
    <property type="entry name" value="BETA, PUTATIVE-RELATED"/>
    <property type="match status" value="1"/>
</dbReference>
<reference evidence="12" key="2">
    <citation type="submission" date="2015-02" db="UniProtKB">
        <authorList>
            <consortium name="EnsemblMetazoa"/>
        </authorList>
    </citation>
    <scope>IDENTIFICATION</scope>
</reference>
<evidence type="ECO:0000256" key="6">
    <source>
        <dbReference type="ARBA" id="ARBA00023273"/>
    </source>
</evidence>
<dbReference type="GO" id="GO:0023052">
    <property type="term" value="P:signaling"/>
    <property type="evidence" value="ECO:0007669"/>
    <property type="project" value="TreeGrafter"/>
</dbReference>
<evidence type="ECO:0008006" key="14">
    <source>
        <dbReference type="Google" id="ProtNLM"/>
    </source>
</evidence>
<dbReference type="Pfam" id="PF00169">
    <property type="entry name" value="PH"/>
    <property type="match status" value="1"/>
</dbReference>
<evidence type="ECO:0000256" key="2">
    <source>
        <dbReference type="ARBA" id="ARBA00004220"/>
    </source>
</evidence>
<dbReference type="SUPFAM" id="SSF103657">
    <property type="entry name" value="BAR/IMD domain-like"/>
    <property type="match status" value="1"/>
</dbReference>
<dbReference type="eggNOG" id="KOG0521">
    <property type="taxonomic scope" value="Eukaryota"/>
</dbReference>
<dbReference type="SUPFAM" id="SSF50729">
    <property type="entry name" value="PH domain-like"/>
    <property type="match status" value="2"/>
</dbReference>
<dbReference type="Gene3D" id="1.20.1270.60">
    <property type="entry name" value="Arfaptin homology (AH) domain/BAR domain"/>
    <property type="match status" value="1"/>
</dbReference>
<dbReference type="HOGENOM" id="CLU_025935_0_0_1"/>
<keyword evidence="13" id="KW-1185">Reference proteome</keyword>
<dbReference type="InterPro" id="IPR047181">
    <property type="entry name" value="DP13A/B"/>
</dbReference>
<feature type="region of interest" description="Disordered" evidence="9">
    <location>
        <begin position="423"/>
        <end position="486"/>
    </location>
</feature>
<evidence type="ECO:0000259" key="11">
    <source>
        <dbReference type="PROSITE" id="PS50003"/>
    </source>
</evidence>
<dbReference type="Pfam" id="PF16746">
    <property type="entry name" value="BAR_3"/>
    <property type="match status" value="1"/>
</dbReference>
<keyword evidence="7" id="KW-0131">Cell cycle</keyword>
<evidence type="ECO:0000313" key="12">
    <source>
        <dbReference type="EnsemblMetazoa" id="SMAR000601-PA"/>
    </source>
</evidence>
<dbReference type="eggNOG" id="KOG3536">
    <property type="taxonomic scope" value="Eukaryota"/>
</dbReference>
<feature type="compositionally biased region" description="Pro residues" evidence="9">
    <location>
        <begin position="438"/>
        <end position="447"/>
    </location>
</feature>
<evidence type="ECO:0000256" key="5">
    <source>
        <dbReference type="ARBA" id="ARBA00023242"/>
    </source>
</evidence>
<dbReference type="AlphaFoldDB" id="T1IIA9"/>
<dbReference type="EMBL" id="JH430149">
    <property type="status" value="NOT_ANNOTATED_CDS"/>
    <property type="molecule type" value="Genomic_DNA"/>
</dbReference>
<dbReference type="PROSITE" id="PS50003">
    <property type="entry name" value="PH_DOMAIN"/>
    <property type="match status" value="1"/>
</dbReference>